<evidence type="ECO:0000256" key="7">
    <source>
        <dbReference type="ARBA" id="ARBA00022958"/>
    </source>
</evidence>
<dbReference type="InterPro" id="IPR003820">
    <property type="entry name" value="KdpC"/>
</dbReference>
<reference evidence="13" key="1">
    <citation type="submission" date="2020-10" db="EMBL/GenBank/DDBJ databases">
        <title>Taxonomic study of unclassified bacteria belonging to the class Ktedonobacteria.</title>
        <authorList>
            <person name="Yabe S."/>
            <person name="Wang C.M."/>
            <person name="Zheng Y."/>
            <person name="Sakai Y."/>
            <person name="Cavaletti L."/>
            <person name="Monciardini P."/>
            <person name="Donadio S."/>
        </authorList>
    </citation>
    <scope>NUCLEOTIDE SEQUENCE</scope>
    <source>
        <strain evidence="13">SOSP1-1</strain>
    </source>
</reference>
<dbReference type="PIRSF" id="PIRSF001296">
    <property type="entry name" value="K_ATPase_KdpC"/>
    <property type="match status" value="1"/>
</dbReference>
<comment type="subcellular location">
    <subcellularLocation>
        <location evidence="11">Cell membrane</location>
        <topology evidence="11">Single-pass membrane protein</topology>
    </subcellularLocation>
</comment>
<evidence type="ECO:0000256" key="3">
    <source>
        <dbReference type="ARBA" id="ARBA00022538"/>
    </source>
</evidence>
<accession>A0A8J3HVM4</accession>
<sequence length="198" mass="21228">MALAMKNYVRPAVVITLLLTIVTGLLYPGLVTGLAQLIFPYQANGSLHTMNGQVIGSDLIGQYWTSPNYFHGRPSATLSSTDSTKSEPYNAANSSASNLGPTNKNLTDAVNERVKELQKENPGVPVPVDLVTASGSGLDPDISVAAALFQVPRIARERGMSQDQVRQLVMAHVQGRFLGFLGEEHINVLDLNLALDGK</sequence>
<evidence type="ECO:0000256" key="10">
    <source>
        <dbReference type="ARBA" id="ARBA00023136"/>
    </source>
</evidence>
<comment type="similarity">
    <text evidence="11">Belongs to the KdpC family.</text>
</comment>
<dbReference type="GO" id="GO:0005886">
    <property type="term" value="C:plasma membrane"/>
    <property type="evidence" value="ECO:0007669"/>
    <property type="project" value="UniProtKB-SubCell"/>
</dbReference>
<dbReference type="GO" id="GO:0005524">
    <property type="term" value="F:ATP binding"/>
    <property type="evidence" value="ECO:0007669"/>
    <property type="project" value="UniProtKB-UniRule"/>
</dbReference>
<evidence type="ECO:0000256" key="2">
    <source>
        <dbReference type="ARBA" id="ARBA00022475"/>
    </source>
</evidence>
<evidence type="ECO:0000256" key="5">
    <source>
        <dbReference type="ARBA" id="ARBA00022741"/>
    </source>
</evidence>
<keyword evidence="1 11" id="KW-0813">Transport</keyword>
<feature type="transmembrane region" description="Helical" evidence="11">
    <location>
        <begin position="12"/>
        <end position="39"/>
    </location>
</feature>
<keyword evidence="6 11" id="KW-0067">ATP-binding</keyword>
<feature type="region of interest" description="Disordered" evidence="12">
    <location>
        <begin position="75"/>
        <end position="104"/>
    </location>
</feature>
<comment type="caution">
    <text evidence="13">The sequence shown here is derived from an EMBL/GenBank/DDBJ whole genome shotgun (WGS) entry which is preliminary data.</text>
</comment>
<evidence type="ECO:0000256" key="9">
    <source>
        <dbReference type="ARBA" id="ARBA00023065"/>
    </source>
</evidence>
<dbReference type="HAMAP" id="MF_00276">
    <property type="entry name" value="KdpC"/>
    <property type="match status" value="1"/>
</dbReference>
<gene>
    <name evidence="13" type="primary">kdpC_1</name>
    <name evidence="11" type="synonym">kdpC</name>
    <name evidence="13" type="ORF">KSX_09890</name>
</gene>
<dbReference type="Proteomes" id="UP000612362">
    <property type="component" value="Unassembled WGS sequence"/>
</dbReference>
<keyword evidence="9 11" id="KW-0406">Ion transport</keyword>
<evidence type="ECO:0000256" key="4">
    <source>
        <dbReference type="ARBA" id="ARBA00022692"/>
    </source>
</evidence>
<dbReference type="GO" id="GO:0008556">
    <property type="term" value="F:P-type potassium transmembrane transporter activity"/>
    <property type="evidence" value="ECO:0007669"/>
    <property type="project" value="InterPro"/>
</dbReference>
<dbReference type="NCBIfam" id="NF001454">
    <property type="entry name" value="PRK00315.1"/>
    <property type="match status" value="1"/>
</dbReference>
<proteinExistence type="inferred from homology"/>
<dbReference type="PANTHER" id="PTHR30042:SF2">
    <property type="entry name" value="POTASSIUM-TRANSPORTING ATPASE KDPC SUBUNIT"/>
    <property type="match status" value="1"/>
</dbReference>
<evidence type="ECO:0000256" key="11">
    <source>
        <dbReference type="HAMAP-Rule" id="MF_00276"/>
    </source>
</evidence>
<organism evidence="13 14">
    <name type="scientific">Ktedonospora formicarum</name>
    <dbReference type="NCBI Taxonomy" id="2778364"/>
    <lineage>
        <taxon>Bacteria</taxon>
        <taxon>Bacillati</taxon>
        <taxon>Chloroflexota</taxon>
        <taxon>Ktedonobacteria</taxon>
        <taxon>Ktedonobacterales</taxon>
        <taxon>Ktedonobacteraceae</taxon>
        <taxon>Ktedonospora</taxon>
    </lineage>
</organism>
<dbReference type="Pfam" id="PF02669">
    <property type="entry name" value="KdpC"/>
    <property type="match status" value="1"/>
</dbReference>
<feature type="compositionally biased region" description="Polar residues" evidence="12">
    <location>
        <begin position="76"/>
        <end position="104"/>
    </location>
</feature>
<evidence type="ECO:0000256" key="12">
    <source>
        <dbReference type="SAM" id="MobiDB-lite"/>
    </source>
</evidence>
<evidence type="ECO:0000256" key="1">
    <source>
        <dbReference type="ARBA" id="ARBA00022448"/>
    </source>
</evidence>
<name>A0A8J3HVM4_9CHLR</name>
<evidence type="ECO:0000313" key="13">
    <source>
        <dbReference type="EMBL" id="GHO42826.1"/>
    </source>
</evidence>
<keyword evidence="10 11" id="KW-0472">Membrane</keyword>
<keyword evidence="7 11" id="KW-0630">Potassium</keyword>
<dbReference type="AlphaFoldDB" id="A0A8J3HVM4"/>
<evidence type="ECO:0000256" key="8">
    <source>
        <dbReference type="ARBA" id="ARBA00022989"/>
    </source>
</evidence>
<keyword evidence="3 11" id="KW-0633">Potassium transport</keyword>
<evidence type="ECO:0000256" key="6">
    <source>
        <dbReference type="ARBA" id="ARBA00022840"/>
    </source>
</evidence>
<evidence type="ECO:0000313" key="14">
    <source>
        <dbReference type="Proteomes" id="UP000612362"/>
    </source>
</evidence>
<protein>
    <recommendedName>
        <fullName evidence="11">Potassium-transporting ATPase KdpC subunit</fullName>
    </recommendedName>
    <alternativeName>
        <fullName evidence="11">ATP phosphohydrolase [potassium-transporting] C chain</fullName>
    </alternativeName>
    <alternativeName>
        <fullName evidence="11">Potassium-binding and translocating subunit C</fullName>
    </alternativeName>
    <alternativeName>
        <fullName evidence="11">Potassium-translocating ATPase C chain</fullName>
    </alternativeName>
</protein>
<keyword evidence="2 11" id="KW-1003">Cell membrane</keyword>
<keyword evidence="4 11" id="KW-0812">Transmembrane</keyword>
<keyword evidence="8 11" id="KW-1133">Transmembrane helix</keyword>
<keyword evidence="14" id="KW-1185">Reference proteome</keyword>
<dbReference type="EMBL" id="BNJF01000001">
    <property type="protein sequence ID" value="GHO42826.1"/>
    <property type="molecule type" value="Genomic_DNA"/>
</dbReference>
<dbReference type="PANTHER" id="PTHR30042">
    <property type="entry name" value="POTASSIUM-TRANSPORTING ATPASE C CHAIN"/>
    <property type="match status" value="1"/>
</dbReference>
<dbReference type="NCBIfam" id="TIGR00681">
    <property type="entry name" value="kdpC"/>
    <property type="match status" value="1"/>
</dbReference>
<keyword evidence="5 11" id="KW-0547">Nucleotide-binding</keyword>
<comment type="function">
    <text evidence="11">Part of the high-affinity ATP-driven potassium transport (or Kdp) system, which catalyzes the hydrolysis of ATP coupled with the electrogenic transport of potassium into the cytoplasm. This subunit acts as a catalytic chaperone that increases the ATP-binding affinity of the ATP-hydrolyzing subunit KdpB by the formation of a transient KdpB/KdpC/ATP ternary complex.</text>
</comment>
<comment type="subunit">
    <text evidence="11">The system is composed of three essential subunits: KdpA, KdpB and KdpC.</text>
</comment>